<evidence type="ECO:0000313" key="5">
    <source>
        <dbReference type="Proteomes" id="UP000249799"/>
    </source>
</evidence>
<dbReference type="Pfam" id="PF08486">
    <property type="entry name" value="SpoIID"/>
    <property type="match status" value="1"/>
</dbReference>
<dbReference type="OrthoDB" id="8754850at2"/>
<dbReference type="Pfam" id="PF17957">
    <property type="entry name" value="Big_7"/>
    <property type="match status" value="1"/>
</dbReference>
<comment type="similarity">
    <text evidence="1">Belongs to the N-acetylmuramoyl-L-alanine amidase 2 family.</text>
</comment>
<evidence type="ECO:0000256" key="2">
    <source>
        <dbReference type="SAM" id="MobiDB-lite"/>
    </source>
</evidence>
<dbReference type="Gene3D" id="2.60.40.10">
    <property type="entry name" value="Immunoglobulins"/>
    <property type="match status" value="1"/>
</dbReference>
<accession>A0A2Z4FNT8</accession>
<keyword evidence="3" id="KW-0732">Signal</keyword>
<dbReference type="SMART" id="SM00701">
    <property type="entry name" value="PGRP"/>
    <property type="match status" value="1"/>
</dbReference>
<dbReference type="InterPro" id="IPR013693">
    <property type="entry name" value="SpoIID/LytB_N"/>
</dbReference>
<evidence type="ECO:0000256" key="3">
    <source>
        <dbReference type="SAM" id="SignalP"/>
    </source>
</evidence>
<proteinExistence type="inferred from homology"/>
<protein>
    <recommendedName>
        <fullName evidence="6">Peptidoglycan recognition protein family domain-containing protein</fullName>
    </recommendedName>
</protein>
<dbReference type="PROSITE" id="PS51257">
    <property type="entry name" value="PROKAR_LIPOPROTEIN"/>
    <property type="match status" value="1"/>
</dbReference>
<dbReference type="KEGG" id="bsed:DN745_15865"/>
<dbReference type="SMART" id="SM00644">
    <property type="entry name" value="Ami_2"/>
    <property type="match status" value="1"/>
</dbReference>
<dbReference type="Pfam" id="PF01510">
    <property type="entry name" value="Amidase_2"/>
    <property type="match status" value="1"/>
</dbReference>
<feature type="region of interest" description="Disordered" evidence="2">
    <location>
        <begin position="904"/>
        <end position="935"/>
    </location>
</feature>
<dbReference type="InterPro" id="IPR002502">
    <property type="entry name" value="Amidase_domain"/>
</dbReference>
<gene>
    <name evidence="4" type="ORF">DN745_15865</name>
</gene>
<dbReference type="GO" id="GO:0008745">
    <property type="term" value="F:N-acetylmuramoyl-L-alanine amidase activity"/>
    <property type="evidence" value="ECO:0007669"/>
    <property type="project" value="InterPro"/>
</dbReference>
<dbReference type="Proteomes" id="UP000249799">
    <property type="component" value="Chromosome"/>
</dbReference>
<dbReference type="PANTHER" id="PTHR11022">
    <property type="entry name" value="PEPTIDOGLYCAN RECOGNITION PROTEIN"/>
    <property type="match status" value="1"/>
</dbReference>
<dbReference type="SUPFAM" id="SSF55846">
    <property type="entry name" value="N-acetylmuramoyl-L-alanine amidase-like"/>
    <property type="match status" value="1"/>
</dbReference>
<reference evidence="4 5" key="1">
    <citation type="submission" date="2018-06" db="EMBL/GenBank/DDBJ databases">
        <title>Lujinxingia sediminis gen. nov. sp. nov., a new facultative anaerobic member of the class Deltaproteobacteria, and proposal of Lujinxingaceae fam. nov.</title>
        <authorList>
            <person name="Guo L.-Y."/>
            <person name="Li C.-M."/>
            <person name="Wang S."/>
            <person name="Du Z.-J."/>
        </authorList>
    </citation>
    <scope>NUCLEOTIDE SEQUENCE [LARGE SCALE GENOMIC DNA]</scope>
    <source>
        <strain evidence="4 5">FA350</strain>
    </source>
</reference>
<feature type="compositionally biased region" description="Low complexity" evidence="2">
    <location>
        <begin position="517"/>
        <end position="527"/>
    </location>
</feature>
<dbReference type="GO" id="GO:0008270">
    <property type="term" value="F:zinc ion binding"/>
    <property type="evidence" value="ECO:0007669"/>
    <property type="project" value="InterPro"/>
</dbReference>
<name>A0A2Z4FNT8_9DELT</name>
<sequence>MNSARTHRLARLLLGAACLLALAGCGMTDDEPAAVIPQTSDIYVTQGQEVKTKDISGFCKVQTDRGEKELQEYLANVVSCEAAYSADIEALKAQAIAARSFAMYINHGLKRPLRSSQADQHYACGRPIRALARQAVKETAGVVGQYNGTLVPLFYKAGSEQQTASCRGIGGGATNTEHFITYNEGKRGSAVQGAYGQPSSNDNRGDMSQWGAVCLERKGKKALDILRFYYGADIETVQLQGSCIANTVDEAVLTDGSGAGAQECTSTTERPDIIERSGWGARPPRSLTGKHTPNRFAIHHAVSPNNLSVSGAERIRGFQDYHMDGHGWPDIGYHFLIDRDGKIYRGTAEDRIGAHVGGQNTGNIGISFLGQYQPPSALGIPAAEPTDEALKSAGKLIRYLADKYNIDVKRSVVQGHRENPGQSTSCPGDLLLNQIPKIITYAGSDVLCGRPERPHDEVRDTPKFNLEATNYKYIKIKATADTPAPYPRSVGGFEVDSVFFQTDRSAPAVYASSVASSSDDVTGASGATGPPNNDSCGSRTSNAAVLGVGEEIVLGFPSTFKSGAVISVVQNEFSSMAGCNSGYSAEVWASPDKENWVKIASDISGNISGLSAPASSVHFQTPRDGASYASGNLNLTVDASPDVQHVEYFIGGRSIGTGTDWDSSFRLAHLLEGEGTYKITARAVGSDGQTVATDTVTITLSDAFRFSSPRPGPAGMSALAPKDATFKVIGGPSEIVTVIYESDGYNVGESSQRSSDFRVAYSFDNLSGTDGFRRIIAYAKNAAGEIIATAELDVLVSAHIQDGLEWVRPASRGWYSPKIRMRTRRLNPEIISVDYEVEDKAVCRSDNPDTNFACTHKFSQRGWVEITAVGYDTKEQLSDPAEREAHTIAKVKIKVFITNEDGTVPGYELGDDDEPLPGSGSDGGGSAPGGGGEADSAMAEKLAVQGGQCSGVGNGGMAARCSNGRGGYSTGQCWGFVKAAVIRSGLATRADIDRLAAKVGMSAYQVQVSASGFTHAADRASPEALASTMGLKKIDVPPSQAPRGAIIGWFAGCRGYHATYGHIEVAMGDGYACSDFCGPVGNASCGRVFVPIK</sequence>
<dbReference type="Gene3D" id="3.40.80.10">
    <property type="entry name" value="Peptidoglycan recognition protein-like"/>
    <property type="match status" value="1"/>
</dbReference>
<dbReference type="InterPro" id="IPR006619">
    <property type="entry name" value="PGRP_domain_met/bac"/>
</dbReference>
<evidence type="ECO:0000313" key="4">
    <source>
        <dbReference type="EMBL" id="AWV90711.1"/>
    </source>
</evidence>
<dbReference type="AlphaFoldDB" id="A0A2Z4FNT8"/>
<keyword evidence="5" id="KW-1185">Reference proteome</keyword>
<evidence type="ECO:0008006" key="6">
    <source>
        <dbReference type="Google" id="ProtNLM"/>
    </source>
</evidence>
<feature type="chain" id="PRO_5043433641" description="Peptidoglycan recognition protein family domain-containing protein" evidence="3">
    <location>
        <begin position="24"/>
        <end position="1093"/>
    </location>
</feature>
<feature type="region of interest" description="Disordered" evidence="2">
    <location>
        <begin position="517"/>
        <end position="539"/>
    </location>
</feature>
<dbReference type="CDD" id="cd06583">
    <property type="entry name" value="PGRP"/>
    <property type="match status" value="1"/>
</dbReference>
<dbReference type="PANTHER" id="PTHR11022:SF41">
    <property type="entry name" value="PEPTIDOGLYCAN-RECOGNITION PROTEIN LC-RELATED"/>
    <property type="match status" value="1"/>
</dbReference>
<dbReference type="InterPro" id="IPR015510">
    <property type="entry name" value="PGRP"/>
</dbReference>
<organism evidence="4 5">
    <name type="scientific">Bradymonas sediminis</name>
    <dbReference type="NCBI Taxonomy" id="1548548"/>
    <lineage>
        <taxon>Bacteria</taxon>
        <taxon>Deltaproteobacteria</taxon>
        <taxon>Bradymonadales</taxon>
        <taxon>Bradymonadaceae</taxon>
        <taxon>Bradymonas</taxon>
    </lineage>
</organism>
<feature type="compositionally biased region" description="Gly residues" evidence="2">
    <location>
        <begin position="920"/>
        <end position="933"/>
    </location>
</feature>
<dbReference type="EMBL" id="CP030032">
    <property type="protein sequence ID" value="AWV90711.1"/>
    <property type="molecule type" value="Genomic_DNA"/>
</dbReference>
<dbReference type="InterPro" id="IPR036505">
    <property type="entry name" value="Amidase/PGRP_sf"/>
</dbReference>
<feature type="signal peptide" evidence="3">
    <location>
        <begin position="1"/>
        <end position="23"/>
    </location>
</feature>
<evidence type="ECO:0000256" key="1">
    <source>
        <dbReference type="ARBA" id="ARBA00007553"/>
    </source>
</evidence>
<feature type="compositionally biased region" description="Polar residues" evidence="2">
    <location>
        <begin position="530"/>
        <end position="539"/>
    </location>
</feature>
<dbReference type="InterPro" id="IPR013783">
    <property type="entry name" value="Ig-like_fold"/>
</dbReference>
<dbReference type="RefSeq" id="WP_111336317.1">
    <property type="nucleotide sequence ID" value="NZ_CP030032.1"/>
</dbReference>
<dbReference type="GO" id="GO:0009253">
    <property type="term" value="P:peptidoglycan catabolic process"/>
    <property type="evidence" value="ECO:0007669"/>
    <property type="project" value="InterPro"/>
</dbReference>